<evidence type="ECO:0000313" key="2">
    <source>
        <dbReference type="EMBL" id="QDJ14986.1"/>
    </source>
</evidence>
<reference evidence="2" key="1">
    <citation type="submission" date="2017-06" db="EMBL/GenBank/DDBJ databases">
        <title>Genome sequencing of pathogenic and non-pathogenic strains within Bisgaard taxon 40.</title>
        <authorList>
            <person name="Ladner J.T."/>
            <person name="Lovett S.P."/>
            <person name="Koroleva G."/>
            <person name="Lorch J.M."/>
        </authorList>
    </citation>
    <scope>NUCLEOTIDE SEQUENCE</scope>
    <source>
        <strain evidence="2">27576-1-I1</strain>
    </source>
</reference>
<keyword evidence="1" id="KW-0802">TPR repeat</keyword>
<comment type="subcellular location">
    <subcellularLocation>
        <location evidence="1">Cell inner membrane</location>
        <topology evidence="1">Single-pass membrane protein</topology>
        <orientation evidence="1">Cytoplasmic side</orientation>
    </subcellularLocation>
</comment>
<keyword evidence="1" id="KW-0479">Metal-binding</keyword>
<organism evidence="2 3">
    <name type="scientific">Mergibacter septicus</name>
    <dbReference type="NCBI Taxonomy" id="221402"/>
    <lineage>
        <taxon>Bacteria</taxon>
        <taxon>Pseudomonadati</taxon>
        <taxon>Pseudomonadota</taxon>
        <taxon>Gammaproteobacteria</taxon>
        <taxon>Pasteurellales</taxon>
        <taxon>Pasteurellaceae</taxon>
        <taxon>Mergibacter</taxon>
    </lineage>
</organism>
<dbReference type="AlphaFoldDB" id="A0A8D4IXG0"/>
<comment type="function">
    <text evidence="1">Modulates cellular lipopolysaccharide (LPS) levels by regulating LpxC, which is involved in lipid A biosynthesis. May act by modulating the proteolytic activity of FtsH towards LpxC. May also coordinate assembly of proteins involved in LPS synthesis at the plasma membrane.</text>
</comment>
<keyword evidence="1" id="KW-0408">Iron</keyword>
<dbReference type="EMBL" id="CP022011">
    <property type="protein sequence ID" value="QDJ14986.1"/>
    <property type="molecule type" value="Genomic_DNA"/>
</dbReference>
<gene>
    <name evidence="1" type="primary">lapB</name>
    <name evidence="2" type="ORF">CEP48_05900</name>
</gene>
<keyword evidence="1" id="KW-1133">Transmembrane helix</keyword>
<dbReference type="InterPro" id="IPR041166">
    <property type="entry name" value="Rubredoxin_2"/>
</dbReference>
<dbReference type="InterPro" id="IPR030865">
    <property type="entry name" value="LapB"/>
</dbReference>
<dbReference type="GO" id="GO:0008653">
    <property type="term" value="P:lipopolysaccharide metabolic process"/>
    <property type="evidence" value="ECO:0007669"/>
    <property type="project" value="InterPro"/>
</dbReference>
<keyword evidence="1" id="KW-0997">Cell inner membrane</keyword>
<sequence>MVELLFLLLPIAAGYGWYMGHRSAKKDQEHLSNKLSRDYVTGVNFLLSNQQEKAVDLFLDILQKQESGNSIDSFSQFEAELTLGNLFRSRGEIDRALRIHQSLDNNPHYTFEQRLLAKQQLARDYLTVGFLDRAEALYMTLIEEPEYAELALKELSKIYQRTKEWEKAIQVATQYKKLTKLSEYLPLSHYYCEYFLTLKNNSHIKVNSRIEYLQQAMVIAPKSVRALILLAEELANQAKYQAAITLLEQVADRNILFISEVLPILKDYYQHLPNQQDYEYFLIKIGQQQVNSAIELALIDHIEQKFDINTARNHLYQRLQKCSTMPMLYRFMQYQIAETEEGKGKERLKFIQQLIDEKLKQNFHYQCTNCGFKSHKLLWQCPSCLEWERVLPRHINDY</sequence>
<feature type="binding site" evidence="1">
    <location>
        <position position="384"/>
    </location>
    <ligand>
        <name>Fe cation</name>
        <dbReference type="ChEBI" id="CHEBI:24875"/>
    </ligand>
</feature>
<protein>
    <recommendedName>
        <fullName evidence="1">Lipopolysaccharide assembly protein B</fullName>
    </recommendedName>
</protein>
<accession>A0A8D4IXG0</accession>
<comment type="similarity">
    <text evidence="1">Belongs to the LapB family.</text>
</comment>
<keyword evidence="1" id="KW-0472">Membrane</keyword>
<dbReference type="GO" id="GO:0046890">
    <property type="term" value="P:regulation of lipid biosynthetic process"/>
    <property type="evidence" value="ECO:0007669"/>
    <property type="project" value="UniProtKB-UniRule"/>
</dbReference>
<feature type="binding site" evidence="1">
    <location>
        <position position="367"/>
    </location>
    <ligand>
        <name>Fe cation</name>
        <dbReference type="ChEBI" id="CHEBI:24875"/>
    </ligand>
</feature>
<dbReference type="GO" id="GO:0009898">
    <property type="term" value="C:cytoplasmic side of plasma membrane"/>
    <property type="evidence" value="ECO:0007669"/>
    <property type="project" value="UniProtKB-UniRule"/>
</dbReference>
<keyword evidence="1" id="KW-1003">Cell membrane</keyword>
<keyword evidence="1" id="KW-0812">Transmembrane</keyword>
<evidence type="ECO:0000313" key="3">
    <source>
        <dbReference type="Proteomes" id="UP000955338"/>
    </source>
</evidence>
<dbReference type="Pfam" id="PF18073">
    <property type="entry name" value="Zn_ribbon_LapB"/>
    <property type="match status" value="1"/>
</dbReference>
<keyword evidence="1" id="KW-0677">Repeat</keyword>
<feature type="binding site" evidence="1">
    <location>
        <position position="370"/>
    </location>
    <ligand>
        <name>Fe cation</name>
        <dbReference type="ChEBI" id="CHEBI:24875"/>
    </ligand>
</feature>
<dbReference type="NCBIfam" id="NF008753">
    <property type="entry name" value="PRK11788.1-1"/>
    <property type="match status" value="1"/>
</dbReference>
<evidence type="ECO:0000256" key="1">
    <source>
        <dbReference type="HAMAP-Rule" id="MF_00994"/>
    </source>
</evidence>
<dbReference type="GO" id="GO:0005506">
    <property type="term" value="F:iron ion binding"/>
    <property type="evidence" value="ECO:0007669"/>
    <property type="project" value="UniProtKB-UniRule"/>
</dbReference>
<feature type="topological domain" description="Cytoplasmic" evidence="1">
    <location>
        <begin position="21"/>
        <end position="398"/>
    </location>
</feature>
<dbReference type="Gene3D" id="1.25.40.10">
    <property type="entry name" value="Tetratricopeptide repeat domain"/>
    <property type="match status" value="2"/>
</dbReference>
<dbReference type="Proteomes" id="UP000955338">
    <property type="component" value="Chromosome"/>
</dbReference>
<dbReference type="RefSeq" id="WP_261920492.1">
    <property type="nucleotide sequence ID" value="NZ_CP022011.1"/>
</dbReference>
<dbReference type="NCBIfam" id="NF008756">
    <property type="entry name" value="PRK11788.1-4"/>
    <property type="match status" value="1"/>
</dbReference>
<dbReference type="SUPFAM" id="SSF48452">
    <property type="entry name" value="TPR-like"/>
    <property type="match status" value="1"/>
</dbReference>
<dbReference type="HAMAP" id="MF_00994">
    <property type="entry name" value="LPS_assembly_LapB"/>
    <property type="match status" value="1"/>
</dbReference>
<keyword evidence="3" id="KW-1185">Reference proteome</keyword>
<dbReference type="InterPro" id="IPR011990">
    <property type="entry name" value="TPR-like_helical_dom_sf"/>
</dbReference>
<proteinExistence type="inferred from homology"/>
<name>A0A8D4IXG0_9PAST</name>
<feature type="binding site" evidence="1">
    <location>
        <position position="381"/>
    </location>
    <ligand>
        <name>Fe cation</name>
        <dbReference type="ChEBI" id="CHEBI:24875"/>
    </ligand>
</feature>